<keyword evidence="1 3" id="KW-0489">Methyltransferase</keyword>
<evidence type="ECO:0000313" key="6">
    <source>
        <dbReference type="Proteomes" id="UP000011016"/>
    </source>
</evidence>
<name>I7IX21_9CORY</name>
<keyword evidence="2 3" id="KW-0808">Transferase</keyword>
<evidence type="ECO:0000313" key="5">
    <source>
        <dbReference type="Proteomes" id="UP000006078"/>
    </source>
</evidence>
<dbReference type="eggNOG" id="COG0742">
    <property type="taxonomic scope" value="Bacteria"/>
</dbReference>
<dbReference type="CDD" id="cd02440">
    <property type="entry name" value="AdoMet_MTases"/>
    <property type="match status" value="1"/>
</dbReference>
<sequence>MARIISGIARGRNLAVPEDGTRPTADRAKEGLFSSLAARFGFEGRHVLDLFAGTGALGLEALSRGAASATFVEADKAACRVIEKNIAAAKLPGTRVEQMKASSFVAVAPRGHYGMVLADPPYDLADSAVAEMIDALVPLLAPGAAVVIERHRDTAHTEWPEGFEPTPQKLKKRTFGIARMDMATFIGEGEK</sequence>
<proteinExistence type="predicted"/>
<reference evidence="3 6" key="1">
    <citation type="journal article" date="2012" name="J. Bacteriol.">
        <title>Draft Genome Sequence of Turicella otitidis ATCC 51513, Isolated from Middle Ear Fluid from a Child with Otitis Media.</title>
        <authorList>
            <person name="Brinkrolf K."/>
            <person name="Schneider J."/>
            <person name="Knecht M."/>
            <person name="Ruckert C."/>
            <person name="Tauch A."/>
        </authorList>
    </citation>
    <scope>NUCLEOTIDE SEQUENCE [LARGE SCALE GENOMIC DNA]</scope>
    <source>
        <strain evidence="3 6">ATCC 51513</strain>
    </source>
</reference>
<evidence type="ECO:0000256" key="1">
    <source>
        <dbReference type="ARBA" id="ARBA00022603"/>
    </source>
</evidence>
<dbReference type="PATRIC" id="fig|883169.3.peg.780"/>
<dbReference type="PIRSF" id="PIRSF004553">
    <property type="entry name" value="CHP00095"/>
    <property type="match status" value="1"/>
</dbReference>
<evidence type="ECO:0000313" key="4">
    <source>
        <dbReference type="EMBL" id="EJZ82291.1"/>
    </source>
</evidence>
<dbReference type="Pfam" id="PF03602">
    <property type="entry name" value="Cons_hypoth95"/>
    <property type="match status" value="1"/>
</dbReference>
<dbReference type="AlphaFoldDB" id="I7IX21"/>
<evidence type="ECO:0000256" key="2">
    <source>
        <dbReference type="ARBA" id="ARBA00022679"/>
    </source>
</evidence>
<dbReference type="EMBL" id="CAJZ01000103">
    <property type="protein sequence ID" value="CCI83433.1"/>
    <property type="molecule type" value="Genomic_DNA"/>
</dbReference>
<dbReference type="NCBIfam" id="TIGR00095">
    <property type="entry name" value="16S rRNA (guanine(966)-N(2))-methyltransferase RsmD"/>
    <property type="match status" value="1"/>
</dbReference>
<dbReference type="PANTHER" id="PTHR43542:SF1">
    <property type="entry name" value="METHYLTRANSFERASE"/>
    <property type="match status" value="1"/>
</dbReference>
<keyword evidence="5" id="KW-1185">Reference proteome</keyword>
<gene>
    <name evidence="3" type="ORF">BN46_0700</name>
    <name evidence="4" type="ORF">HMPREF9719_00812</name>
</gene>
<dbReference type="OrthoDB" id="9803017at2"/>
<dbReference type="GO" id="GO:0052913">
    <property type="term" value="F:16S rRNA (guanine(966)-N(2))-methyltransferase activity"/>
    <property type="evidence" value="ECO:0007669"/>
    <property type="project" value="UniProtKB-EC"/>
</dbReference>
<dbReference type="Proteomes" id="UP000011016">
    <property type="component" value="Unassembled WGS sequence"/>
</dbReference>
<dbReference type="InterPro" id="IPR004398">
    <property type="entry name" value="RNA_MeTrfase_RsmD"/>
</dbReference>
<dbReference type="HOGENOM" id="CLU_075826_1_0_11"/>
<dbReference type="SUPFAM" id="SSF53335">
    <property type="entry name" value="S-adenosyl-L-methionine-dependent methyltransferases"/>
    <property type="match status" value="1"/>
</dbReference>
<comment type="caution">
    <text evidence="3">The sequence shown here is derived from an EMBL/GenBank/DDBJ whole genome shotgun (WGS) entry which is preliminary data.</text>
</comment>
<dbReference type="InterPro" id="IPR029063">
    <property type="entry name" value="SAM-dependent_MTases_sf"/>
</dbReference>
<dbReference type="EMBL" id="AHAE01000036">
    <property type="protein sequence ID" value="EJZ82291.1"/>
    <property type="molecule type" value="Genomic_DNA"/>
</dbReference>
<dbReference type="PANTHER" id="PTHR43542">
    <property type="entry name" value="METHYLTRANSFERASE"/>
    <property type="match status" value="1"/>
</dbReference>
<dbReference type="RefSeq" id="WP_004600702.1">
    <property type="nucleotide sequence ID" value="NZ_HF541866.1"/>
</dbReference>
<protein>
    <submittedName>
        <fullName evidence="3">Ribosomal RNA small subunit methyltransferase D</fullName>
        <ecNumber evidence="3">2.1.1.171</ecNumber>
    </submittedName>
    <submittedName>
        <fullName evidence="4">RsmD family RNA methyltransferase</fullName>
    </submittedName>
</protein>
<reference evidence="4 5" key="2">
    <citation type="submission" date="2012-08" db="EMBL/GenBank/DDBJ databases">
        <title>The Genome Sequence of Turicella otitidis ATCC 51513.</title>
        <authorList>
            <consortium name="The Broad Institute Genome Sequencing Platform"/>
            <person name="Earl A."/>
            <person name="Ward D."/>
            <person name="Feldgarden M."/>
            <person name="Gevers D."/>
            <person name="Huys G."/>
            <person name="Walker B."/>
            <person name="Young S.K."/>
            <person name="Zeng Q."/>
            <person name="Gargeya S."/>
            <person name="Fitzgerald M."/>
            <person name="Haas B."/>
            <person name="Abouelleil A."/>
            <person name="Alvarado L."/>
            <person name="Arachchi H.M."/>
            <person name="Berlin A.M."/>
            <person name="Chapman S.B."/>
            <person name="Goldberg J."/>
            <person name="Griggs A."/>
            <person name="Gujja S."/>
            <person name="Hansen M."/>
            <person name="Howarth C."/>
            <person name="Imamovic A."/>
            <person name="Larimer J."/>
            <person name="McCowen C."/>
            <person name="Montmayeur A."/>
            <person name="Murphy C."/>
            <person name="Neiman D."/>
            <person name="Pearson M."/>
            <person name="Priest M."/>
            <person name="Roberts A."/>
            <person name="Saif S."/>
            <person name="Shea T."/>
            <person name="Sisk P."/>
            <person name="Sykes S."/>
            <person name="Wortman J."/>
            <person name="Nusbaum C."/>
            <person name="Birren B."/>
        </authorList>
    </citation>
    <scope>NUCLEOTIDE SEQUENCE [LARGE SCALE GENOMIC DNA]</scope>
    <source>
        <strain evidence="4 5">ATCC 51513</strain>
    </source>
</reference>
<dbReference type="STRING" id="29321.AAV33_02620"/>
<dbReference type="EC" id="2.1.1.171" evidence="3"/>
<accession>I7IX21</accession>
<evidence type="ECO:0000313" key="3">
    <source>
        <dbReference type="EMBL" id="CCI83433.1"/>
    </source>
</evidence>
<dbReference type="Gene3D" id="3.40.50.150">
    <property type="entry name" value="Vaccinia Virus protein VP39"/>
    <property type="match status" value="1"/>
</dbReference>
<dbReference type="Proteomes" id="UP000006078">
    <property type="component" value="Unassembled WGS sequence"/>
</dbReference>
<organism evidence="3 6">
    <name type="scientific">Corynebacterium otitidis ATCC 51513</name>
    <dbReference type="NCBI Taxonomy" id="883169"/>
    <lineage>
        <taxon>Bacteria</taxon>
        <taxon>Bacillati</taxon>
        <taxon>Actinomycetota</taxon>
        <taxon>Actinomycetes</taxon>
        <taxon>Mycobacteriales</taxon>
        <taxon>Corynebacteriaceae</taxon>
        <taxon>Corynebacterium</taxon>
    </lineage>
</organism>